<accession>A0ABZ0UPX8</accession>
<feature type="coiled-coil region" evidence="1">
    <location>
        <begin position="3803"/>
        <end position="3887"/>
    </location>
</feature>
<gene>
    <name evidence="2" type="ORF">Fokcrypt_00707</name>
</gene>
<feature type="coiled-coil region" evidence="1">
    <location>
        <begin position="304"/>
        <end position="331"/>
    </location>
</feature>
<dbReference type="RefSeq" id="WP_323722138.1">
    <property type="nucleotide sequence ID" value="NZ_CP110343.1"/>
</dbReference>
<proteinExistence type="predicted"/>
<feature type="coiled-coil region" evidence="1">
    <location>
        <begin position="3706"/>
        <end position="3733"/>
    </location>
</feature>
<dbReference type="Proteomes" id="UP001325140">
    <property type="component" value="Chromosome"/>
</dbReference>
<dbReference type="EMBL" id="CP110343">
    <property type="protein sequence ID" value="WPX98166.1"/>
    <property type="molecule type" value="Genomic_DNA"/>
</dbReference>
<feature type="coiled-coil region" evidence="1">
    <location>
        <begin position="3543"/>
        <end position="3611"/>
    </location>
</feature>
<feature type="coiled-coil region" evidence="1">
    <location>
        <begin position="26"/>
        <end position="70"/>
    </location>
</feature>
<keyword evidence="3" id="KW-1185">Reference proteome</keyword>
<feature type="coiled-coil region" evidence="1">
    <location>
        <begin position="3349"/>
        <end position="3378"/>
    </location>
</feature>
<feature type="coiled-coil region" evidence="1">
    <location>
        <begin position="3024"/>
        <end position="3058"/>
    </location>
</feature>
<organism evidence="2 3">
    <name type="scientific">Candidatus Fokinia crypta</name>
    <dbReference type="NCBI Taxonomy" id="1920990"/>
    <lineage>
        <taxon>Bacteria</taxon>
        <taxon>Pseudomonadati</taxon>
        <taxon>Pseudomonadota</taxon>
        <taxon>Alphaproteobacteria</taxon>
        <taxon>Rickettsiales</taxon>
        <taxon>Candidatus Midichloriaceae</taxon>
        <taxon>Candidatus Fokinia</taxon>
    </lineage>
</organism>
<feature type="coiled-coil region" evidence="1">
    <location>
        <begin position="3279"/>
        <end position="3306"/>
    </location>
</feature>
<evidence type="ECO:0000256" key="1">
    <source>
        <dbReference type="SAM" id="Coils"/>
    </source>
</evidence>
<keyword evidence="1" id="KW-0175">Coiled coil</keyword>
<feature type="coiled-coil region" evidence="1">
    <location>
        <begin position="3086"/>
        <end position="3150"/>
    </location>
</feature>
<reference evidence="2" key="1">
    <citation type="submission" date="2022-10" db="EMBL/GenBank/DDBJ databases">
        <title>Host association and intracellularity evolved multiple times independently in the Rickettsiales.</title>
        <authorList>
            <person name="Castelli M."/>
            <person name="Nardi T."/>
            <person name="Gammuto L."/>
            <person name="Bellinzona G."/>
            <person name="Sabaneyeva E."/>
            <person name="Potekhin A."/>
            <person name="Serra V."/>
            <person name="Petroni G."/>
            <person name="Sassera D."/>
        </authorList>
    </citation>
    <scope>NUCLEOTIDE SEQUENCE [LARGE SCALE GENOMIC DNA]</scope>
    <source>
        <strain evidence="2">US_Bl 11III1</strain>
    </source>
</reference>
<sequence>MEKIKEEQIIAKAELMNDFEYVRFDIQNLIKELEEEEKLISELIVEKKELEALKEINDAILIERKNLRMEELVDYESLLNNFLKYCSSLVPLQNEVECNIYKKQLNFVKQIAKKVKLIYFAEERVKNLKEVLFEYQKLARDYSEISLNNPLKKDVEDFSQEVVLAWNTAEKENSEHLNSVNLDIENLEAHIESLDINISKLSDALKDLGVIEYDAALNIDSEKTKFEVLKNKLQKELLLASEKTQFEILKNKLQKELLLSYLKEFYEAKRYYERTKELHDMLKHSMKMKELCEKDTMLRKQLKLSKGTSEEEKLLKELQNLNEERKKWFDNEPSVQEAVLLTRKKIVESYSIWALKKVNLDKIDVKLSNLQAIERYLSSLDVSINTEQNITIEAIQSIESNVIRKARDLNLATGSEVNSLIKPNFTESELCGLYKIWHSKDKLHKHRTLQKIQESILQKEAEGRKLKVEIVGIEALITSNEILIKEQAESLNDEHLKVLEKLITAVELTKVKLKDCYSSNAVLEAEISGIVKKIENALLIQAILRQDAISKSGDLNIEVRELRSHIEISELQSQLEIVEEKKRKIKQKEEQLLKEIDLYEKAYIKVDDVDLPGQLFKNWKIPEGEIEKSINKEPDLEIDNYQLEIEKTVTIYNSILARIHIGEVLLGNLLQKMPSLPDVDDITYDIENENFQLEEYQDRLNSIGINDDVLEMFGEIGHKISKIDVIEHVPEVEQQFIKRSVLSQKLQKIHSEEAKNTLKEVYGAIKKIPDIAFPIVQLTRSLMNTLYSISHAKESLELSKRKQSYLDNDKQFYLARLTDKNSAAKLKNAVEEKLKSIKILKKGTRDKEALEKLTLEFYIYSEVNAELDINYSQEDFKEKLLNEINKAESNITEFEQQKEKLLLQLKSIKNDIEGLRQKLLPFEIEMQEIEKFLKMLRKVEELYNVVIQENKKSYLYNITISKVVENIILEAVTPQEEENNKSELLKIKKEKEDITNCRKKEMEALNTLRYELVGKEVAGLEDELEAKQQLLKEEKTWFLQEENNFNNLRQKKNDAQLILGKIKNENKEVKNISDIVRQSIEKQEQEIRLIDEMLSTKIEYLEKKKASILLEERAIDVLRNKIVMAKELIQNRDPWEIVRPALELKEKLIRQSIDETNAFIIQTQQVIIQERIVLLSSDIKAVSEAVSEALKNKQNIAKNDDLLELKPFGALSDDYMSHILRKMEEVEQNIESESEDEGENEHPLHMSQKYASDVERLKLFIHEEATTVTSLIPAPKVKYPMCIEEKYVANDEVNLRMDYKKWTAKYEHASSVNKDIPIFEKKMSLEQHISQLIQDVDSISKNIMDCRAILVLLRLKKTDIVLEKQEYETSLMLQSLMQKQFELSNDIRKSYDELHLIDMHSTRVIKGREAYVGKEQLAPVALKEISVVKQHLHEVRKNRMHCSNEIEKLDHAIKIARYDFGFLKDQEGYYERLAMLKMIEYNRADMVKELKVNEYKIDLLWLELVKLRNIDGKDDTIPNKERDFEIQERIREIEQWEFDATSISGRAAMLDQNGEKYKAMQSIITNMKNREHIAAKTSLLVPYSDIYKALDNFRKSKPDMILHAETGIVKLQNQQNVKAMKHEELASQYVGVRMHDLTVWKLLNNLLTLLTHPSKGSVQSWEIGKMLQKLRDIKIEHETEFNLPEYYDSYIEVIQAMGAFKNGRTIEQICSEQNAFLDEIRKLEKEKQLRMAKRSEKEKQIKKSLDRNEVEILTVEIKESQSLDEKAALQILEKKQKCAQLDEERINYYTELSSWGWELRTVSRFMKAMKLNVIFEEIIKERDEINIYFSKILNINNDPQIVALFKLKEKKKESSIYYYEAIQKLNDVLMNAIVDGEFKWKKNVLPILKNFQKDSEESIAVIKLQQMKSKVAYKKAVEICKELKNTLAAKFEEDGEKVLLEKFMALKFPANDEYNYDEVNCYLKAVEALVRVDWKIEPVQPYIYGMREVLKKIDSNDIAYEDAILKCRETRNDLIETLHLATLINEKLSEKLKMLSFDSIENSNNQKIGSYLTKIITLLKSNGHEIDLIQKEKDSITNVLGELNNPRIEQTSDEYQKILGSYEKSKSDILENVKADILHNNMLLQQLEVVDIEALEAPNYEAARKYLREVIALMAEKKDEEFNWLVGQQQMNAILKQFQNEKGDVDHVAYKEAVKKHEEAIVSYKELKANVIKNIQESNKANDLLLVKLDKLFNKEVKDFAMLRTNLVQITLLLKESNRLTGLQNQITNMERELKYSTIPKKEEEYKKTVKLYHDVKSKILARLQMDNQNNKKVSEQLKEWDLKQQESLTDSLGKIIILLENKDQKMEFVKKKKSEALKFLKKLHSSNKVNVAYENILSFYEQAMSDIRKTFNEVKKRTQKEEIMRLEQMDKNNYYKAIWGLIDQYLYSEMKEQKQQIALKQKEFEGEWKSFPNSRIKAIKGMEKIAKVRQDIEEFLVNEPHYRQMPSIRSAFDRLQNLKEKHKREEMEEMIYRRWLDEQGAYLSEFSTFLHNFLDSKVIYLKEGSTEYSSYITKLLLLLNNERSKNLIEKLPQSIKNVVPYLEAKLKQMERISKHENLNKATNERYEYVEEEKRKMFILYKSALKFLEAEQREYNKKRENLSSEGVIREIFRHREMENVWNELEIAISFELTPEDMKMQIDYYHTQILTYLSEVSKTSHVAGNDKIYTVLKMIEKFRELNGDTYDKEVLLKKNKLQQVIIKELQFFSDILAREESLMQLERQREDLWRYSNNNDIQKLWRERSFLNKQLIDAKKELEGEYKISRANKVKNLAQLAEAHLSDMLYSQKEKINSEIASLQLQLKSLLRGFHVNSSDSFKNMKMEQLFQNSIAFRSDVLKEKLKKMISSLGACVALVESTAGNLSKNEKRSTLCSEMKNLNDAAKKELQNVGSMEKIALKNADDAKVEIMLSGKEMLRIELAVTEIYQQLTNLESDNVVVLSEKLETVNLEKSDTLLQIKNAIEKTANGKNFEKAMQKIGKCNVSIAHHNSEIVKISLERDEIEEKLAQLEEQKLKLLILCSEEKKILDNEVRINNATNGYYQKLRQLEELVDLMKEIKSDKKKIEEINIRYSLLNEAMIRTEGENLEMENLKKQKIEMESVLATNEELLSKLQEMSGSTIREIKKEILKRNGSILYDEFTKQASDNLEKVQKSIFSLQKKYQNTADDLIQEGLMIEQYYEQLLPELIDQCFKKLGIKNAIPTNIVNASQQKYAQYDKNIGEVTLAISVLRDKHTVVMRAISENKKELLNLEDQIDIANQEIDELYIKYQEENGILEEMVQELAPHYILLEEYRRSEKDLIKEHQAHEYYIGKLEREKKVLSEEAEKKKMLEELKKLTAVEVLYGMYKKEFITREEYLRKEENFFTNTTLLQKHREMLQEDNNTLDLYNKKLVKINQTIENLFQDRQHIEEKILTLSKVLSGNTEQLNQKGMLRLYELFKEVENAYVLVDEYSARKSFSRRLNAHDKDSARAQHLYNENPVKNAEKIQSYLQSSVIKQNKFQSDSKLYERKEEKLQANIADMIREMEVSYTTNSSILFQNRDLKILIEARSNLMKLQLQKKELERQNDILSISNKIKTIQLEVVLKINNLAEAEVFEDPKLVKLQEQLALIQDDEAKSLSIQEEIIELKLEAALNKVGIISNSDIIASLYFSLLENFLKESGLRIYDEDRSKEEYARYSKMIANLDQEIEILKKNAFIIDGERRSIENNLDVRKRIISSLKLETDSSQKEMYNITIKALNPLRASILKYKASEFSGVEKRITPHIKKLYEEISKKMEEMENAFKTHEVIESEKSPNKANELTRQIGEIAKHEEEIIYFEKKVKALEVEKQRFQQKSDKLKEKAAVYENVARCLSLYEQYIEGNEEKKEYFLAAINSDYLKENSILYGNSQIRKALEKITLSRSFVKTTKILLLAISSENITYNKLCEKFEAIVKFKEHITQQITSLKVNIEDDILFCQQRFEILKGKRDLQKEDWADIQRKLKSAVKSIRESFRMHENSLLSQLSDVIYQELGENEIPKNIEGYEILKQKSMVYDSKIKNLAKTITTFSSEISKRVMINQEIAIEVESLKVACKDKEAEALLKQGKDDIALKDASAFINKAREEFREKYEILMMAAVKYLESFKELAQDSLGNPIELKYSLEEQNERAQKLNDFESALRNFSDSTAYAEKLLSVGKQKIAFDTINMKIEKLENQLHTIGRESDMKSLINLGLKYEEADALYADESPELVEFFSKTSLPEEIRTIFESLKNARINYWQKIEQMQLQYDREVTSIDKNIENLKANLNNHIQEEDARLYTEMQQMLLRNKRSAKEMNYNEDAIFSVNTFSHEQDEYFDGDELQKSFQNKEIFSLNYEKPVDSDVNDESIEYQTVVEEGKEEPWYDAVV</sequence>
<evidence type="ECO:0000313" key="3">
    <source>
        <dbReference type="Proteomes" id="UP001325140"/>
    </source>
</evidence>
<feature type="coiled-coil region" evidence="1">
    <location>
        <begin position="2787"/>
        <end position="2848"/>
    </location>
</feature>
<evidence type="ECO:0000313" key="2">
    <source>
        <dbReference type="EMBL" id="WPX98166.1"/>
    </source>
</evidence>
<feature type="coiled-coil region" evidence="1">
    <location>
        <begin position="2593"/>
        <end position="2645"/>
    </location>
</feature>
<protein>
    <submittedName>
        <fullName evidence="2">Uncharacterized protein</fullName>
    </submittedName>
</protein>
<feature type="coiled-coil region" evidence="1">
    <location>
        <begin position="177"/>
        <end position="204"/>
    </location>
</feature>
<feature type="coiled-coil region" evidence="1">
    <location>
        <begin position="568"/>
        <end position="602"/>
    </location>
</feature>
<name>A0ABZ0UPX8_9RICK</name>
<feature type="coiled-coil region" evidence="1">
    <location>
        <begin position="1010"/>
        <end position="1065"/>
    </location>
</feature>
<feature type="coiled-coil region" evidence="1">
    <location>
        <begin position="877"/>
        <end position="918"/>
    </location>
</feature>
<feature type="coiled-coil region" evidence="1">
    <location>
        <begin position="3409"/>
        <end position="3450"/>
    </location>
</feature>
<feature type="coiled-coil region" evidence="1">
    <location>
        <begin position="1706"/>
        <end position="1740"/>
    </location>
</feature>